<evidence type="ECO:0000256" key="6">
    <source>
        <dbReference type="SAM" id="Phobius"/>
    </source>
</evidence>
<dbReference type="FunFam" id="1.20.1250.20:FF:000018">
    <property type="entry name" value="MFS transporter permease"/>
    <property type="match status" value="1"/>
</dbReference>
<dbReference type="HOGENOM" id="CLU_001265_0_1_1"/>
<evidence type="ECO:0000313" key="7">
    <source>
        <dbReference type="EMBL" id="EPS96926.1"/>
    </source>
</evidence>
<gene>
    <name evidence="7" type="ORF">FOMPIDRAFT_1032201</name>
</gene>
<evidence type="ECO:0000256" key="5">
    <source>
        <dbReference type="ARBA" id="ARBA00023136"/>
    </source>
</evidence>
<dbReference type="PANTHER" id="PTHR43791">
    <property type="entry name" value="PERMEASE-RELATED"/>
    <property type="match status" value="1"/>
</dbReference>
<keyword evidence="3 6" id="KW-0812">Transmembrane</keyword>
<dbReference type="InParanoid" id="S8DUS2"/>
<feature type="transmembrane region" description="Helical" evidence="6">
    <location>
        <begin position="304"/>
        <end position="325"/>
    </location>
</feature>
<evidence type="ECO:0000256" key="1">
    <source>
        <dbReference type="ARBA" id="ARBA00004141"/>
    </source>
</evidence>
<dbReference type="GO" id="GO:0016020">
    <property type="term" value="C:membrane"/>
    <property type="evidence" value="ECO:0007669"/>
    <property type="project" value="UniProtKB-SubCell"/>
</dbReference>
<protein>
    <recommendedName>
        <fullName evidence="9">Major facilitator superfamily (MFS) profile domain-containing protein</fullName>
    </recommendedName>
</protein>
<evidence type="ECO:0000256" key="3">
    <source>
        <dbReference type="ARBA" id="ARBA00022692"/>
    </source>
</evidence>
<dbReference type="STRING" id="743788.S8DUS2"/>
<feature type="transmembrane region" description="Helical" evidence="6">
    <location>
        <begin position="280"/>
        <end position="298"/>
    </location>
</feature>
<dbReference type="AlphaFoldDB" id="S8DUS2"/>
<evidence type="ECO:0000256" key="2">
    <source>
        <dbReference type="ARBA" id="ARBA00022448"/>
    </source>
</evidence>
<feature type="transmembrane region" description="Helical" evidence="6">
    <location>
        <begin position="131"/>
        <end position="154"/>
    </location>
</feature>
<keyword evidence="5 6" id="KW-0472">Membrane</keyword>
<dbReference type="SUPFAM" id="SSF103473">
    <property type="entry name" value="MFS general substrate transporter"/>
    <property type="match status" value="1"/>
</dbReference>
<evidence type="ECO:0008006" key="9">
    <source>
        <dbReference type="Google" id="ProtNLM"/>
    </source>
</evidence>
<evidence type="ECO:0000313" key="8">
    <source>
        <dbReference type="Proteomes" id="UP000015241"/>
    </source>
</evidence>
<dbReference type="InterPro" id="IPR036259">
    <property type="entry name" value="MFS_trans_sf"/>
</dbReference>
<feature type="transmembrane region" description="Helical" evidence="6">
    <location>
        <begin position="108"/>
        <end position="125"/>
    </location>
</feature>
<feature type="transmembrane region" description="Helical" evidence="6">
    <location>
        <begin position="337"/>
        <end position="356"/>
    </location>
</feature>
<name>S8DUS2_FOMSC</name>
<dbReference type="PANTHER" id="PTHR43791:SF18">
    <property type="entry name" value="NICOTINIC ACID TRANSPORTER TNA1, PUTATIVE (AFU_ORTHOLOGUE AFUA_3G03820)-RELATED"/>
    <property type="match status" value="1"/>
</dbReference>
<proteinExistence type="predicted"/>
<evidence type="ECO:0000256" key="4">
    <source>
        <dbReference type="ARBA" id="ARBA00022989"/>
    </source>
</evidence>
<dbReference type="Pfam" id="PF07690">
    <property type="entry name" value="MFS_1"/>
    <property type="match status" value="1"/>
</dbReference>
<dbReference type="Gene3D" id="1.20.1250.20">
    <property type="entry name" value="MFS general substrate transporter like domains"/>
    <property type="match status" value="2"/>
</dbReference>
<feature type="transmembrane region" description="Helical" evidence="6">
    <location>
        <begin position="362"/>
        <end position="383"/>
    </location>
</feature>
<dbReference type="Proteomes" id="UP000015241">
    <property type="component" value="Unassembled WGS sequence"/>
</dbReference>
<reference evidence="7 8" key="1">
    <citation type="journal article" date="2012" name="Science">
        <title>The Paleozoic origin of enzymatic lignin decomposition reconstructed from 31 fungal genomes.</title>
        <authorList>
            <person name="Floudas D."/>
            <person name="Binder M."/>
            <person name="Riley R."/>
            <person name="Barry K."/>
            <person name="Blanchette R.A."/>
            <person name="Henrissat B."/>
            <person name="Martinez A.T."/>
            <person name="Otillar R."/>
            <person name="Spatafora J.W."/>
            <person name="Yadav J.S."/>
            <person name="Aerts A."/>
            <person name="Benoit I."/>
            <person name="Boyd A."/>
            <person name="Carlson A."/>
            <person name="Copeland A."/>
            <person name="Coutinho P.M."/>
            <person name="de Vries R.P."/>
            <person name="Ferreira P."/>
            <person name="Findley K."/>
            <person name="Foster B."/>
            <person name="Gaskell J."/>
            <person name="Glotzer D."/>
            <person name="Gorecki P."/>
            <person name="Heitman J."/>
            <person name="Hesse C."/>
            <person name="Hori C."/>
            <person name="Igarashi K."/>
            <person name="Jurgens J.A."/>
            <person name="Kallen N."/>
            <person name="Kersten P."/>
            <person name="Kohler A."/>
            <person name="Kuees U."/>
            <person name="Kumar T.K.A."/>
            <person name="Kuo A."/>
            <person name="LaButti K."/>
            <person name="Larrondo L.F."/>
            <person name="Lindquist E."/>
            <person name="Ling A."/>
            <person name="Lombard V."/>
            <person name="Lucas S."/>
            <person name="Lundell T."/>
            <person name="Martin R."/>
            <person name="McLaughlin D.J."/>
            <person name="Morgenstern I."/>
            <person name="Morin E."/>
            <person name="Murat C."/>
            <person name="Nagy L.G."/>
            <person name="Nolan M."/>
            <person name="Ohm R.A."/>
            <person name="Patyshakuliyeva A."/>
            <person name="Rokas A."/>
            <person name="Ruiz-Duenas F.J."/>
            <person name="Sabat G."/>
            <person name="Salamov A."/>
            <person name="Samejima M."/>
            <person name="Schmutz J."/>
            <person name="Slot J.C."/>
            <person name="St John F."/>
            <person name="Stenlid J."/>
            <person name="Sun H."/>
            <person name="Sun S."/>
            <person name="Syed K."/>
            <person name="Tsang A."/>
            <person name="Wiebenga A."/>
            <person name="Young D."/>
            <person name="Pisabarro A."/>
            <person name="Eastwood D.C."/>
            <person name="Martin F."/>
            <person name="Cullen D."/>
            <person name="Grigoriev I.V."/>
            <person name="Hibbett D.S."/>
        </authorList>
    </citation>
    <scope>NUCLEOTIDE SEQUENCE</scope>
    <source>
        <strain evidence="8">FP-58527</strain>
    </source>
</reference>
<feature type="transmembrane region" description="Helical" evidence="6">
    <location>
        <begin position="395"/>
        <end position="417"/>
    </location>
</feature>
<feature type="transmembrane region" description="Helical" evidence="6">
    <location>
        <begin position="423"/>
        <end position="448"/>
    </location>
</feature>
<dbReference type="eggNOG" id="KOG2533">
    <property type="taxonomic scope" value="Eukaryota"/>
</dbReference>
<keyword evidence="2" id="KW-0813">Transport</keyword>
<feature type="transmembrane region" description="Helical" evidence="6">
    <location>
        <begin position="199"/>
        <end position="222"/>
    </location>
</feature>
<sequence>MSKPSSLVVSTQEIEVIHSESKDDGITLPPELSAEHQRRIWRKIDVRLLPILTLMYLCAYLDRGNAKIQGLTSQLNLTGSQFNIVLPYAIFECPANLVLKKLRPSKYVSVRAVAWGAILTLTGLVKTYPQLIGARICLAVAEAGLFAGVVYYMTLWYPRHMLQVRVGIFYGGATLSGAFAGLLAYGISFLSGTAGFLGWSWIFIIEGLATVVVGSVSFFILVDFPKTAVFLTEEEREFVIRTKSKSRAGSYDNSSVGEEEHFELRHLTAALCDWQIWTHIVLYCAVVVPLNGITYFAPFGYDAAISQLLTVPPYLCATITLYIWARWSDHIKMRSPFILAGLLVCIVGFAINVSAAPIGVKYFGVFFCVTGPYAAFPGLVAWLGNNLSGQYKRGIGMALQLGIGNLSAVVACNIYLAKDSPRYILGHVVELIISGVGLVTLPILVFAYNHINKRRATMLNEMEEKGFRYGDEEIRRMGDRAPDFQYTL</sequence>
<organism evidence="7 8">
    <name type="scientific">Fomitopsis schrenkii</name>
    <name type="common">Brown rot fungus</name>
    <dbReference type="NCBI Taxonomy" id="2126942"/>
    <lineage>
        <taxon>Eukaryota</taxon>
        <taxon>Fungi</taxon>
        <taxon>Dikarya</taxon>
        <taxon>Basidiomycota</taxon>
        <taxon>Agaricomycotina</taxon>
        <taxon>Agaricomycetes</taxon>
        <taxon>Polyporales</taxon>
        <taxon>Fomitopsis</taxon>
    </lineage>
</organism>
<dbReference type="EMBL" id="KE504182">
    <property type="protein sequence ID" value="EPS96926.1"/>
    <property type="molecule type" value="Genomic_DNA"/>
</dbReference>
<dbReference type="FunFam" id="1.20.1250.20:FF:000013">
    <property type="entry name" value="MFS general substrate transporter"/>
    <property type="match status" value="1"/>
</dbReference>
<dbReference type="GO" id="GO:0022857">
    <property type="term" value="F:transmembrane transporter activity"/>
    <property type="evidence" value="ECO:0007669"/>
    <property type="project" value="InterPro"/>
</dbReference>
<comment type="subcellular location">
    <subcellularLocation>
        <location evidence="1">Membrane</location>
        <topology evidence="1">Multi-pass membrane protein</topology>
    </subcellularLocation>
</comment>
<accession>S8DUS2</accession>
<dbReference type="OrthoDB" id="2985014at2759"/>
<keyword evidence="8" id="KW-1185">Reference proteome</keyword>
<feature type="transmembrane region" description="Helical" evidence="6">
    <location>
        <begin position="166"/>
        <end position="187"/>
    </location>
</feature>
<dbReference type="InterPro" id="IPR011701">
    <property type="entry name" value="MFS"/>
</dbReference>
<keyword evidence="4 6" id="KW-1133">Transmembrane helix</keyword>